<organism evidence="7 8">
    <name type="scientific">Mycolicibacterium thermoresistibile (strain ATCC 19527 / DSM 44167 / CIP 105390 / JCM 6362 / NCTC 10409 / 316)</name>
    <name type="common">Mycobacterium thermoresistibile</name>
    <dbReference type="NCBI Taxonomy" id="1078020"/>
    <lineage>
        <taxon>Bacteria</taxon>
        <taxon>Bacillati</taxon>
        <taxon>Actinomycetota</taxon>
        <taxon>Actinomycetes</taxon>
        <taxon>Mycobacteriales</taxon>
        <taxon>Mycobacteriaceae</taxon>
        <taxon>Mycolicibacterium</taxon>
    </lineage>
</organism>
<dbReference type="EMBL" id="AGVE01000027">
    <property type="protein sequence ID" value="EHI13723.1"/>
    <property type="molecule type" value="Genomic_DNA"/>
</dbReference>
<keyword evidence="5 6" id="KW-0472">Membrane</keyword>
<dbReference type="PATRIC" id="fig|1078020.3.peg.1273"/>
<keyword evidence="2" id="KW-1003">Cell membrane</keyword>
<dbReference type="GO" id="GO:0005886">
    <property type="term" value="C:plasma membrane"/>
    <property type="evidence" value="ECO:0007669"/>
    <property type="project" value="UniProtKB-SubCell"/>
</dbReference>
<keyword evidence="3 6" id="KW-0812">Transmembrane</keyword>
<feature type="transmembrane region" description="Helical" evidence="6">
    <location>
        <begin position="67"/>
        <end position="89"/>
    </location>
</feature>
<evidence type="ECO:0000256" key="6">
    <source>
        <dbReference type="SAM" id="Phobius"/>
    </source>
</evidence>
<dbReference type="eggNOG" id="COG1295">
    <property type="taxonomic scope" value="Bacteria"/>
</dbReference>
<feature type="transmembrane region" description="Helical" evidence="6">
    <location>
        <begin position="175"/>
        <end position="201"/>
    </location>
</feature>
<proteinExistence type="predicted"/>
<dbReference type="PIRSF" id="PIRSF035875">
    <property type="entry name" value="RNase_BN"/>
    <property type="match status" value="1"/>
</dbReference>
<protein>
    <submittedName>
        <fullName evidence="7">Ribonuclease BN</fullName>
    </submittedName>
</protein>
<evidence type="ECO:0000313" key="7">
    <source>
        <dbReference type="EMBL" id="EHI13723.1"/>
    </source>
</evidence>
<gene>
    <name evidence="7" type="ORF">KEK_06428</name>
</gene>
<evidence type="ECO:0000256" key="1">
    <source>
        <dbReference type="ARBA" id="ARBA00004651"/>
    </source>
</evidence>
<comment type="subcellular location">
    <subcellularLocation>
        <location evidence="1">Cell membrane</location>
        <topology evidence="1">Multi-pass membrane protein</topology>
    </subcellularLocation>
</comment>
<dbReference type="PANTHER" id="PTHR30213">
    <property type="entry name" value="INNER MEMBRANE PROTEIN YHJD"/>
    <property type="match status" value="1"/>
</dbReference>
<evidence type="ECO:0000256" key="5">
    <source>
        <dbReference type="ARBA" id="ARBA00023136"/>
    </source>
</evidence>
<feature type="transmembrane region" description="Helical" evidence="6">
    <location>
        <begin position="252"/>
        <end position="274"/>
    </location>
</feature>
<evidence type="ECO:0000256" key="4">
    <source>
        <dbReference type="ARBA" id="ARBA00022989"/>
    </source>
</evidence>
<dbReference type="InterPro" id="IPR017039">
    <property type="entry name" value="Virul_fac_BrkB"/>
</dbReference>
<dbReference type="RefSeq" id="WP_003924795.1">
    <property type="nucleotide sequence ID" value="NZ_AGVE01000027.1"/>
</dbReference>
<dbReference type="Proteomes" id="UP000004915">
    <property type="component" value="Unassembled WGS sequence"/>
</dbReference>
<name>G7CE74_MYCT3</name>
<keyword evidence="8" id="KW-1185">Reference proteome</keyword>
<feature type="transmembrane region" description="Helical" evidence="6">
    <location>
        <begin position="286"/>
        <end position="307"/>
    </location>
</feature>
<dbReference type="PANTHER" id="PTHR30213:SF0">
    <property type="entry name" value="UPF0761 MEMBRANE PROTEIN YIHY"/>
    <property type="match status" value="1"/>
</dbReference>
<keyword evidence="4 6" id="KW-1133">Transmembrane helix</keyword>
<dbReference type="Pfam" id="PF03631">
    <property type="entry name" value="Virul_fac_BrkB"/>
    <property type="match status" value="1"/>
</dbReference>
<dbReference type="AlphaFoldDB" id="G7CE74"/>
<comment type="caution">
    <text evidence="7">The sequence shown here is derived from an EMBL/GenBank/DDBJ whole genome shotgun (WGS) entry which is preliminary data.</text>
</comment>
<evidence type="ECO:0000313" key="8">
    <source>
        <dbReference type="Proteomes" id="UP000004915"/>
    </source>
</evidence>
<sequence>MEPPAVLRDVHTLRSRGAVGAARSALDRRVRSLYARCPAPVRHAWRLTDRTVRAASADRVPGLAAEAALFTLISLPALLLAVFGSLGYIAEALGPDGTEGLRRLVLDVPQSFLTEETFGFYAVMVEDVLTRRRGSVVSIGLLLSLWTGSRAVNRYLETITIAYGVAPRPVWRRRLIALGLTAGGLVGAAAVLPPLVVGPQLVQELAPPAMRAATVQMLDAMFWPALILAILVGLVSFYHFGVPWQTPWRRDLPGAVLAMVLWLLASAGLRAYLAVSVRDEAVYAQLAVPIAVVLWLYVTAFAVLVGAEFNAEIERMWPHDRYPWRLRRRRDRRSRDGSARMGR</sequence>
<reference evidence="7 8" key="1">
    <citation type="submission" date="2011-11" db="EMBL/GenBank/DDBJ databases">
        <authorList>
            <consortium name="Tuberculosis Structural Genomics Consortium"/>
            <person name="Ioerger T.R."/>
        </authorList>
    </citation>
    <scope>NUCLEOTIDE SEQUENCE [LARGE SCALE GENOMIC DNA]</scope>
    <source>
        <strain evidence="8">ATCC 19527 / DSM 44167 / CIP 105390 / JCM 6362 / NCTC 10409 / 316</strain>
    </source>
</reference>
<feature type="transmembrane region" description="Helical" evidence="6">
    <location>
        <begin position="221"/>
        <end position="240"/>
    </location>
</feature>
<accession>G7CE74</accession>
<evidence type="ECO:0000256" key="3">
    <source>
        <dbReference type="ARBA" id="ARBA00022692"/>
    </source>
</evidence>
<evidence type="ECO:0000256" key="2">
    <source>
        <dbReference type="ARBA" id="ARBA00022475"/>
    </source>
</evidence>